<evidence type="ECO:0000256" key="5">
    <source>
        <dbReference type="ARBA" id="ARBA00022898"/>
    </source>
</evidence>
<dbReference type="PANTHER" id="PTHR11986:SF79">
    <property type="entry name" value="ACETYLORNITHINE AMINOTRANSFERASE, MITOCHONDRIAL"/>
    <property type="match status" value="1"/>
</dbReference>
<evidence type="ECO:0000313" key="8">
    <source>
        <dbReference type="Proteomes" id="UP000077266"/>
    </source>
</evidence>
<organism evidence="7 8">
    <name type="scientific">Exidia glandulosa HHB12029</name>
    <dbReference type="NCBI Taxonomy" id="1314781"/>
    <lineage>
        <taxon>Eukaryota</taxon>
        <taxon>Fungi</taxon>
        <taxon>Dikarya</taxon>
        <taxon>Basidiomycota</taxon>
        <taxon>Agaricomycotina</taxon>
        <taxon>Agaricomycetes</taxon>
        <taxon>Auriculariales</taxon>
        <taxon>Exidiaceae</taxon>
        <taxon>Exidia</taxon>
    </lineage>
</organism>
<dbReference type="GO" id="GO:0008483">
    <property type="term" value="F:transaminase activity"/>
    <property type="evidence" value="ECO:0007669"/>
    <property type="project" value="UniProtKB-KW"/>
</dbReference>
<keyword evidence="8" id="KW-1185">Reference proteome</keyword>
<dbReference type="InterPro" id="IPR005814">
    <property type="entry name" value="Aminotrans_3"/>
</dbReference>
<dbReference type="SUPFAM" id="SSF53383">
    <property type="entry name" value="PLP-dependent transferases"/>
    <property type="match status" value="1"/>
</dbReference>
<dbReference type="Proteomes" id="UP000077266">
    <property type="component" value="Unassembled WGS sequence"/>
</dbReference>
<dbReference type="FunFam" id="3.40.640.10:FF:000013">
    <property type="entry name" value="4-aminobutyrate aminotransferase"/>
    <property type="match status" value="1"/>
</dbReference>
<dbReference type="Pfam" id="PF00202">
    <property type="entry name" value="Aminotran_3"/>
    <property type="match status" value="1"/>
</dbReference>
<protein>
    <recommendedName>
        <fullName evidence="9">Acetylornithine aminotransferase</fullName>
    </recommendedName>
</protein>
<dbReference type="PROSITE" id="PS00600">
    <property type="entry name" value="AA_TRANSFER_CLASS_3"/>
    <property type="match status" value="1"/>
</dbReference>
<dbReference type="OrthoDB" id="10260828at2759"/>
<dbReference type="InterPro" id="IPR015421">
    <property type="entry name" value="PyrdxlP-dep_Trfase_major"/>
</dbReference>
<evidence type="ECO:0000256" key="6">
    <source>
        <dbReference type="RuleBase" id="RU003560"/>
    </source>
</evidence>
<evidence type="ECO:0000313" key="7">
    <source>
        <dbReference type="EMBL" id="KZV81896.1"/>
    </source>
</evidence>
<proteinExistence type="inferred from homology"/>
<evidence type="ECO:0000256" key="3">
    <source>
        <dbReference type="ARBA" id="ARBA00022576"/>
    </source>
</evidence>
<dbReference type="CDD" id="cd00610">
    <property type="entry name" value="OAT_like"/>
    <property type="match status" value="1"/>
</dbReference>
<gene>
    <name evidence="7" type="ORF">EXIGLDRAFT_657720</name>
</gene>
<evidence type="ECO:0000256" key="4">
    <source>
        <dbReference type="ARBA" id="ARBA00022679"/>
    </source>
</evidence>
<dbReference type="EMBL" id="KV426359">
    <property type="protein sequence ID" value="KZV81896.1"/>
    <property type="molecule type" value="Genomic_DNA"/>
</dbReference>
<evidence type="ECO:0000256" key="2">
    <source>
        <dbReference type="ARBA" id="ARBA00008954"/>
    </source>
</evidence>
<comment type="similarity">
    <text evidence="2 6">Belongs to the class-III pyridoxal-phosphate-dependent aminotransferase family.</text>
</comment>
<dbReference type="InterPro" id="IPR049704">
    <property type="entry name" value="Aminotrans_3_PPA_site"/>
</dbReference>
<reference evidence="7 8" key="1">
    <citation type="journal article" date="2016" name="Mol. Biol. Evol.">
        <title>Comparative Genomics of Early-Diverging Mushroom-Forming Fungi Provides Insights into the Origins of Lignocellulose Decay Capabilities.</title>
        <authorList>
            <person name="Nagy L.G."/>
            <person name="Riley R."/>
            <person name="Tritt A."/>
            <person name="Adam C."/>
            <person name="Daum C."/>
            <person name="Floudas D."/>
            <person name="Sun H."/>
            <person name="Yadav J.S."/>
            <person name="Pangilinan J."/>
            <person name="Larsson K.H."/>
            <person name="Matsuura K."/>
            <person name="Barry K."/>
            <person name="Labutti K."/>
            <person name="Kuo R."/>
            <person name="Ohm R.A."/>
            <person name="Bhattacharya S.S."/>
            <person name="Shirouzu T."/>
            <person name="Yoshinaga Y."/>
            <person name="Martin F.M."/>
            <person name="Grigoriev I.V."/>
            <person name="Hibbett D.S."/>
        </authorList>
    </citation>
    <scope>NUCLEOTIDE SEQUENCE [LARGE SCALE GENOMIC DNA]</scope>
    <source>
        <strain evidence="7 8">HHB12029</strain>
    </source>
</reference>
<dbReference type="InParanoid" id="A0A165C670"/>
<evidence type="ECO:0008006" key="9">
    <source>
        <dbReference type="Google" id="ProtNLM"/>
    </source>
</evidence>
<dbReference type="InterPro" id="IPR050103">
    <property type="entry name" value="Class-III_PLP-dep_AT"/>
</dbReference>
<evidence type="ECO:0000256" key="1">
    <source>
        <dbReference type="ARBA" id="ARBA00001933"/>
    </source>
</evidence>
<name>A0A165C670_EXIGL</name>
<sequence>MFRPTRAVFAAAAAHAKYTANVARGVNRLSSAILASGKGSYVETTEGKRLLDFTSGIGVTCLGHAHPKVSEAAAKQCMTLVHGQCSIAHHAPGLELIDRLLPLMPDASLDTFFFSSTGAEAVENAMKLARAATGKQNIIVMRGGYHGRSVGTMALTTSKTVYSAGFFPLMPGVYPTTFPYWHQMGLPVDTPPAELAQKALFDLSLILSQQSSGKDTAAIIIEPVLGEGGYVPVSPEYMRGLREVCDKHGILLICDEVQSGFLRTGKYFATEYSGVRPDIMVMAKGIANGFPLSAIASRRELMDKQSPGSVGGTYAGNAVACAAAVAVADAFKEERILENVQARSRQLFDSLNTLRSNPYVLDVRGAGLMVATEFASPTPPAGDIFVNAQAPKSMASRVSARCLEKGMLLLTTSVFETVRFIPPLNISEQEMAEGCSIFKEAVEEVVKEG</sequence>
<dbReference type="AlphaFoldDB" id="A0A165C670"/>
<dbReference type="PANTHER" id="PTHR11986">
    <property type="entry name" value="AMINOTRANSFERASE CLASS III"/>
    <property type="match status" value="1"/>
</dbReference>
<keyword evidence="4" id="KW-0808">Transferase</keyword>
<dbReference type="GO" id="GO:0030170">
    <property type="term" value="F:pyridoxal phosphate binding"/>
    <property type="evidence" value="ECO:0007669"/>
    <property type="project" value="InterPro"/>
</dbReference>
<dbReference type="InterPro" id="IPR015422">
    <property type="entry name" value="PyrdxlP-dep_Trfase_small"/>
</dbReference>
<accession>A0A165C670</accession>
<dbReference type="Gene3D" id="3.90.1150.10">
    <property type="entry name" value="Aspartate Aminotransferase, domain 1"/>
    <property type="match status" value="1"/>
</dbReference>
<dbReference type="PIRSF" id="PIRSF000521">
    <property type="entry name" value="Transaminase_4ab_Lys_Orn"/>
    <property type="match status" value="1"/>
</dbReference>
<keyword evidence="5 6" id="KW-0663">Pyridoxal phosphate</keyword>
<dbReference type="GO" id="GO:0042802">
    <property type="term" value="F:identical protein binding"/>
    <property type="evidence" value="ECO:0007669"/>
    <property type="project" value="TreeGrafter"/>
</dbReference>
<comment type="cofactor">
    <cofactor evidence="1">
        <name>pyridoxal 5'-phosphate</name>
        <dbReference type="ChEBI" id="CHEBI:597326"/>
    </cofactor>
</comment>
<dbReference type="STRING" id="1314781.A0A165C670"/>
<dbReference type="Gene3D" id="3.40.640.10">
    <property type="entry name" value="Type I PLP-dependent aspartate aminotransferase-like (Major domain)"/>
    <property type="match status" value="1"/>
</dbReference>
<dbReference type="InterPro" id="IPR015424">
    <property type="entry name" value="PyrdxlP-dep_Trfase"/>
</dbReference>
<keyword evidence="3" id="KW-0032">Aminotransferase</keyword>